<dbReference type="OrthoDB" id="7392499at2759"/>
<reference evidence="2 3" key="1">
    <citation type="journal article" date="2016" name="Mol. Biol. Evol.">
        <title>Comparative Genomics of Early-Diverging Mushroom-Forming Fungi Provides Insights into the Origins of Lignocellulose Decay Capabilities.</title>
        <authorList>
            <person name="Nagy L.G."/>
            <person name="Riley R."/>
            <person name="Tritt A."/>
            <person name="Adam C."/>
            <person name="Daum C."/>
            <person name="Floudas D."/>
            <person name="Sun H."/>
            <person name="Yadav J.S."/>
            <person name="Pangilinan J."/>
            <person name="Larsson K.H."/>
            <person name="Matsuura K."/>
            <person name="Barry K."/>
            <person name="Labutti K."/>
            <person name="Kuo R."/>
            <person name="Ohm R.A."/>
            <person name="Bhattacharya S.S."/>
            <person name="Shirouzu T."/>
            <person name="Yoshinaga Y."/>
            <person name="Martin F.M."/>
            <person name="Grigoriev I.V."/>
            <person name="Hibbett D.S."/>
        </authorList>
    </citation>
    <scope>NUCLEOTIDE SEQUENCE [LARGE SCALE GENOMIC DNA]</scope>
    <source>
        <strain evidence="2 3">HHB12029</strain>
    </source>
</reference>
<name>A0A165Z7B9_EXIGL</name>
<evidence type="ECO:0000313" key="2">
    <source>
        <dbReference type="EMBL" id="KZV80069.1"/>
    </source>
</evidence>
<keyword evidence="1" id="KW-1133">Transmembrane helix</keyword>
<organism evidence="2 3">
    <name type="scientific">Exidia glandulosa HHB12029</name>
    <dbReference type="NCBI Taxonomy" id="1314781"/>
    <lineage>
        <taxon>Eukaryota</taxon>
        <taxon>Fungi</taxon>
        <taxon>Dikarya</taxon>
        <taxon>Basidiomycota</taxon>
        <taxon>Agaricomycotina</taxon>
        <taxon>Agaricomycetes</taxon>
        <taxon>Auriculariales</taxon>
        <taxon>Exidiaceae</taxon>
        <taxon>Exidia</taxon>
    </lineage>
</organism>
<sequence>RSYFFTQMPQPMQRISDMNAILSVDLTSIHNLPEMRCERGHSRRNWSPHRLGLHLLESTIAILVILSAIMNL</sequence>
<protein>
    <submittedName>
        <fullName evidence="2">Uncharacterized protein</fullName>
    </submittedName>
</protein>
<accession>A0A165Z7B9</accession>
<dbReference type="EMBL" id="KV426525">
    <property type="protein sequence ID" value="KZV80069.1"/>
    <property type="molecule type" value="Genomic_DNA"/>
</dbReference>
<feature type="transmembrane region" description="Helical" evidence="1">
    <location>
        <begin position="51"/>
        <end position="70"/>
    </location>
</feature>
<evidence type="ECO:0000256" key="1">
    <source>
        <dbReference type="SAM" id="Phobius"/>
    </source>
</evidence>
<dbReference type="Proteomes" id="UP000077266">
    <property type="component" value="Unassembled WGS sequence"/>
</dbReference>
<gene>
    <name evidence="2" type="ORF">EXIGLDRAFT_561551</name>
</gene>
<dbReference type="InParanoid" id="A0A165Z7B9"/>
<keyword evidence="1" id="KW-0812">Transmembrane</keyword>
<evidence type="ECO:0000313" key="3">
    <source>
        <dbReference type="Proteomes" id="UP000077266"/>
    </source>
</evidence>
<keyword evidence="3" id="KW-1185">Reference proteome</keyword>
<feature type="non-terminal residue" evidence="2">
    <location>
        <position position="72"/>
    </location>
</feature>
<keyword evidence="1" id="KW-0472">Membrane</keyword>
<proteinExistence type="predicted"/>
<feature type="non-terminal residue" evidence="2">
    <location>
        <position position="1"/>
    </location>
</feature>
<dbReference type="AlphaFoldDB" id="A0A165Z7B9"/>